<organism evidence="1 2">
    <name type="scientific">Laribacter hongkongensis (strain HLHK9)</name>
    <dbReference type="NCBI Taxonomy" id="557598"/>
    <lineage>
        <taxon>Bacteria</taxon>
        <taxon>Pseudomonadati</taxon>
        <taxon>Pseudomonadota</taxon>
        <taxon>Betaproteobacteria</taxon>
        <taxon>Neisseriales</taxon>
        <taxon>Aquaspirillaceae</taxon>
        <taxon>Laribacter</taxon>
    </lineage>
</organism>
<accession>C1DC69</accession>
<evidence type="ECO:0000313" key="2">
    <source>
        <dbReference type="Proteomes" id="UP000002010"/>
    </source>
</evidence>
<reference evidence="1 2" key="1">
    <citation type="journal article" date="2009" name="PLoS Genet.">
        <title>The complete genome and proteome of Laribacter hongkongensis reveal potential mechanisms for adaptations to different temperatures and habitats.</title>
        <authorList>
            <person name="Woo P.C."/>
            <person name="Lau S.K."/>
            <person name="Tse H."/>
            <person name="Teng J.L."/>
            <person name="Curreem S.O."/>
            <person name="Tsang A.K."/>
            <person name="Fan R.Y."/>
            <person name="Wong G.K."/>
            <person name="Huang Y."/>
            <person name="Loman N.J."/>
            <person name="Snyder L.A."/>
            <person name="Cai J.J."/>
            <person name="Huang J.D."/>
            <person name="Mak W."/>
            <person name="Pallen M.J."/>
            <person name="Lok S."/>
            <person name="Yuen K.Y."/>
        </authorList>
    </citation>
    <scope>NUCLEOTIDE SEQUENCE [LARGE SCALE GENOMIC DNA]</scope>
    <source>
        <strain evidence="1 2">HLHK9</strain>
    </source>
</reference>
<keyword evidence="2" id="KW-1185">Reference proteome</keyword>
<evidence type="ECO:0000313" key="1">
    <source>
        <dbReference type="EMBL" id="ACO73486.1"/>
    </source>
</evidence>
<proteinExistence type="predicted"/>
<name>C1DC69_LARHH</name>
<dbReference type="Proteomes" id="UP000002010">
    <property type="component" value="Chromosome"/>
</dbReference>
<gene>
    <name evidence="1" type="ordered locus">LHK_00493</name>
</gene>
<dbReference type="HOGENOM" id="CLU_3312000_0_0_4"/>
<dbReference type="AlphaFoldDB" id="C1DC69"/>
<dbReference type="EMBL" id="CP001154">
    <property type="protein sequence ID" value="ACO73486.1"/>
    <property type="molecule type" value="Genomic_DNA"/>
</dbReference>
<sequence length="39" mass="4304">MLTYSCHCVVILENCCFVSVGDTNESSAFCRVLNEKNAC</sequence>
<dbReference type="KEGG" id="lhk:LHK_00493"/>
<dbReference type="STRING" id="557598.LHK_00493"/>
<protein>
    <submittedName>
        <fullName evidence="1">Uncharacterized protein</fullName>
    </submittedName>
</protein>